<evidence type="ECO:0000256" key="2">
    <source>
        <dbReference type="ARBA" id="ARBA00022692"/>
    </source>
</evidence>
<dbReference type="GO" id="GO:0007204">
    <property type="term" value="P:positive regulation of cytosolic calcium ion concentration"/>
    <property type="evidence" value="ECO:0007669"/>
    <property type="project" value="TreeGrafter"/>
</dbReference>
<dbReference type="PRINTS" id="PR00237">
    <property type="entry name" value="GPCRRHODOPSN"/>
</dbReference>
<dbReference type="InterPro" id="IPR017452">
    <property type="entry name" value="GPCR_Rhodpsn_7TM"/>
</dbReference>
<dbReference type="SUPFAM" id="SSF81321">
    <property type="entry name" value="Family A G protein-coupled receptor-like"/>
    <property type="match status" value="1"/>
</dbReference>
<feature type="transmembrane region" description="Helical" evidence="8">
    <location>
        <begin position="136"/>
        <end position="161"/>
    </location>
</feature>
<feature type="transmembrane region" description="Helical" evidence="8">
    <location>
        <begin position="240"/>
        <end position="262"/>
    </location>
</feature>
<evidence type="ECO:0000259" key="9">
    <source>
        <dbReference type="PROSITE" id="PS50262"/>
    </source>
</evidence>
<dbReference type="GO" id="GO:0006955">
    <property type="term" value="P:immune response"/>
    <property type="evidence" value="ECO:0007669"/>
    <property type="project" value="TreeGrafter"/>
</dbReference>
<reference evidence="10 11" key="2">
    <citation type="submission" date="2019-01" db="EMBL/GenBank/DDBJ databases">
        <title>A chromosome length genome reference of the Java medaka (oryzias javanicus).</title>
        <authorList>
            <person name="Herpin A."/>
            <person name="Takehana Y."/>
            <person name="Naruse K."/>
            <person name="Ansai S."/>
            <person name="Kawaguchi M."/>
        </authorList>
    </citation>
    <scope>NUCLEOTIDE SEQUENCE [LARGE SCALE GENOMIC DNA]</scope>
    <source>
        <strain evidence="10">RS831</strain>
        <tissue evidence="10">Whole body</tissue>
    </source>
</reference>
<dbReference type="Gene3D" id="1.20.1070.10">
    <property type="entry name" value="Rhodopsin 7-helix transmembrane proteins"/>
    <property type="match status" value="1"/>
</dbReference>
<dbReference type="PROSITE" id="PS50262">
    <property type="entry name" value="G_PROTEIN_RECEP_F1_2"/>
    <property type="match status" value="1"/>
</dbReference>
<dbReference type="AlphaFoldDB" id="A0A437CKA6"/>
<keyword evidence="6" id="KW-0675">Receptor</keyword>
<evidence type="ECO:0000313" key="11">
    <source>
        <dbReference type="Proteomes" id="UP000283210"/>
    </source>
</evidence>
<dbReference type="Proteomes" id="UP000283210">
    <property type="component" value="Chromosome 16"/>
</dbReference>
<dbReference type="GO" id="GO:0009897">
    <property type="term" value="C:external side of plasma membrane"/>
    <property type="evidence" value="ECO:0007669"/>
    <property type="project" value="TreeGrafter"/>
</dbReference>
<reference evidence="10 11" key="1">
    <citation type="submission" date="2018-11" db="EMBL/GenBank/DDBJ databases">
        <authorList>
            <person name="Lopez-Roques C."/>
            <person name="Donnadieu C."/>
            <person name="Bouchez O."/>
            <person name="Klopp C."/>
            <person name="Cabau C."/>
            <person name="Zahm M."/>
        </authorList>
    </citation>
    <scope>NUCLEOTIDE SEQUENCE [LARGE SCALE GENOMIC DNA]</scope>
    <source>
        <strain evidence="10">RS831</strain>
        <tissue evidence="10">Whole body</tissue>
    </source>
</reference>
<feature type="transmembrane region" description="Helical" evidence="8">
    <location>
        <begin position="321"/>
        <end position="346"/>
    </location>
</feature>
<evidence type="ECO:0000256" key="5">
    <source>
        <dbReference type="ARBA" id="ARBA00023136"/>
    </source>
</evidence>
<dbReference type="InterPro" id="IPR050119">
    <property type="entry name" value="CCR1-9-like"/>
</dbReference>
<evidence type="ECO:0000256" key="3">
    <source>
        <dbReference type="ARBA" id="ARBA00022989"/>
    </source>
</evidence>
<name>A0A437CKA6_ORYJA</name>
<keyword evidence="4" id="KW-0297">G-protein coupled receptor</keyword>
<proteinExistence type="predicted"/>
<keyword evidence="5 8" id="KW-0472">Membrane</keyword>
<protein>
    <recommendedName>
        <fullName evidence="9">G-protein coupled receptors family 1 profile domain-containing protein</fullName>
    </recommendedName>
</protein>
<dbReference type="Pfam" id="PF00001">
    <property type="entry name" value="7tm_1"/>
    <property type="match status" value="1"/>
</dbReference>
<evidence type="ECO:0000256" key="1">
    <source>
        <dbReference type="ARBA" id="ARBA00004370"/>
    </source>
</evidence>
<keyword evidence="3 8" id="KW-1133">Transmembrane helix</keyword>
<feature type="transmembrane region" description="Helical" evidence="8">
    <location>
        <begin position="182"/>
        <end position="200"/>
    </location>
</feature>
<evidence type="ECO:0000256" key="6">
    <source>
        <dbReference type="ARBA" id="ARBA00023170"/>
    </source>
</evidence>
<feature type="transmembrane region" description="Helical" evidence="8">
    <location>
        <begin position="274"/>
        <end position="292"/>
    </location>
</feature>
<organism evidence="10 11">
    <name type="scientific">Oryzias javanicus</name>
    <name type="common">Javanese ricefish</name>
    <name type="synonym">Aplocheilus javanicus</name>
    <dbReference type="NCBI Taxonomy" id="123683"/>
    <lineage>
        <taxon>Eukaryota</taxon>
        <taxon>Metazoa</taxon>
        <taxon>Chordata</taxon>
        <taxon>Craniata</taxon>
        <taxon>Vertebrata</taxon>
        <taxon>Euteleostomi</taxon>
        <taxon>Actinopterygii</taxon>
        <taxon>Neopterygii</taxon>
        <taxon>Teleostei</taxon>
        <taxon>Neoteleostei</taxon>
        <taxon>Acanthomorphata</taxon>
        <taxon>Ovalentaria</taxon>
        <taxon>Atherinomorphae</taxon>
        <taxon>Beloniformes</taxon>
        <taxon>Adrianichthyidae</taxon>
        <taxon>Oryziinae</taxon>
        <taxon>Oryzias</taxon>
    </lineage>
</organism>
<evidence type="ECO:0000256" key="8">
    <source>
        <dbReference type="SAM" id="Phobius"/>
    </source>
</evidence>
<dbReference type="EMBL" id="CM012452">
    <property type="protein sequence ID" value="RVE62933.1"/>
    <property type="molecule type" value="Genomic_DNA"/>
</dbReference>
<dbReference type="InterPro" id="IPR000276">
    <property type="entry name" value="GPCR_Rhodpsn"/>
</dbReference>
<keyword evidence="11" id="KW-1185">Reference proteome</keyword>
<sequence>MLLNFPDFYFRWSNSNLQPTFVPSNSTPGVVPKVNMDVHLGGIFNSTFDYTDFPDYNYEDNEERRSVQTVLIPVICSVVLILGLFGNTLLLAALALRMRSWSVSDIFVLHLAVADLLLLLTLPIRAAEAAWSSESFGIFCKICGAVFHINFYCGVFGLLCISLDHYLCTNHAAKWRPFRTPSLAGFCCLLVWISSVLLSIPDWMFLTANKIQEQKLLCDYSYSPTTTDSMLVSRLFHHTLGFSLPVVFLMLLCSYFLPSLLCKDPGHQRGRKRSVIVILSLVLGFLLFWLPYNITLICDTALRRNSQTAPKKTHGDPKDSMLSALVITSMFGYIHACLRPPIYLLCCKKFKKQVQKLLMFSNDKIKESLWELSMEEPRLQTQEEMKPMTGAQSQVPTH</sequence>
<feature type="transmembrane region" description="Helical" evidence="8">
    <location>
        <begin position="70"/>
        <end position="94"/>
    </location>
</feature>
<dbReference type="PANTHER" id="PTHR10489">
    <property type="entry name" value="CELL ADHESION MOLECULE"/>
    <property type="match status" value="1"/>
</dbReference>
<keyword evidence="2 8" id="KW-0812">Transmembrane</keyword>
<dbReference type="GO" id="GO:0016493">
    <property type="term" value="F:C-C chemokine receptor activity"/>
    <property type="evidence" value="ECO:0007669"/>
    <property type="project" value="TreeGrafter"/>
</dbReference>
<dbReference type="GO" id="GO:0060326">
    <property type="term" value="P:cell chemotaxis"/>
    <property type="evidence" value="ECO:0007669"/>
    <property type="project" value="TreeGrafter"/>
</dbReference>
<feature type="domain" description="G-protein coupled receptors family 1 profile" evidence="9">
    <location>
        <begin position="86"/>
        <end position="343"/>
    </location>
</feature>
<feature type="transmembrane region" description="Helical" evidence="8">
    <location>
        <begin position="106"/>
        <end position="124"/>
    </location>
</feature>
<evidence type="ECO:0000313" key="10">
    <source>
        <dbReference type="EMBL" id="RVE62933.1"/>
    </source>
</evidence>
<gene>
    <name evidence="10" type="ORF">OJAV_G00161880</name>
</gene>
<dbReference type="OrthoDB" id="9818824at2759"/>
<accession>A0A437CKA6</accession>
<dbReference type="GO" id="GO:0019722">
    <property type="term" value="P:calcium-mediated signaling"/>
    <property type="evidence" value="ECO:0007669"/>
    <property type="project" value="TreeGrafter"/>
</dbReference>
<keyword evidence="7" id="KW-0807">Transducer</keyword>
<dbReference type="GO" id="GO:0019957">
    <property type="term" value="F:C-C chemokine binding"/>
    <property type="evidence" value="ECO:0007669"/>
    <property type="project" value="TreeGrafter"/>
</dbReference>
<evidence type="ECO:0000256" key="7">
    <source>
        <dbReference type="ARBA" id="ARBA00023224"/>
    </source>
</evidence>
<evidence type="ECO:0000256" key="4">
    <source>
        <dbReference type="ARBA" id="ARBA00023040"/>
    </source>
</evidence>
<comment type="subcellular location">
    <subcellularLocation>
        <location evidence="1">Membrane</location>
    </subcellularLocation>
</comment>
<dbReference type="PANTHER" id="PTHR10489:SF671">
    <property type="entry name" value="C-X-C CHEMOKINE RECEPTOR TYPE 3"/>
    <property type="match status" value="1"/>
</dbReference>